<comment type="similarity">
    <text evidence="2 6">Belongs to the FPP/GGPP synthase family.</text>
</comment>
<dbReference type="RefSeq" id="WP_058354265.1">
    <property type="nucleotide sequence ID" value="NZ_CABMMD010000219.1"/>
</dbReference>
<dbReference type="GO" id="GO:0008299">
    <property type="term" value="P:isoprenoid biosynthetic process"/>
    <property type="evidence" value="ECO:0007669"/>
    <property type="project" value="InterPro"/>
</dbReference>
<dbReference type="SUPFAM" id="SSF48576">
    <property type="entry name" value="Terpenoid synthases"/>
    <property type="match status" value="1"/>
</dbReference>
<dbReference type="STRING" id="290052.ASU35_04545"/>
<dbReference type="Gene3D" id="1.10.600.10">
    <property type="entry name" value="Farnesyl Diphosphate Synthase"/>
    <property type="match status" value="1"/>
</dbReference>
<evidence type="ECO:0000313" key="7">
    <source>
        <dbReference type="EMBL" id="KSV57453.1"/>
    </source>
</evidence>
<protein>
    <submittedName>
        <fullName evidence="7">Geranylgeranyl pyrophosphate synthase</fullName>
    </submittedName>
</protein>
<evidence type="ECO:0000313" key="8">
    <source>
        <dbReference type="Proteomes" id="UP000054874"/>
    </source>
</evidence>
<keyword evidence="8" id="KW-1185">Reference proteome</keyword>
<dbReference type="PANTHER" id="PTHR12001">
    <property type="entry name" value="GERANYLGERANYL PYROPHOSPHATE SYNTHASE"/>
    <property type="match status" value="1"/>
</dbReference>
<dbReference type="GO" id="GO:0004659">
    <property type="term" value="F:prenyltransferase activity"/>
    <property type="evidence" value="ECO:0007669"/>
    <property type="project" value="InterPro"/>
</dbReference>
<dbReference type="Proteomes" id="UP000054874">
    <property type="component" value="Unassembled WGS sequence"/>
</dbReference>
<dbReference type="CDD" id="cd00685">
    <property type="entry name" value="Trans_IPPS_HT"/>
    <property type="match status" value="1"/>
</dbReference>
<evidence type="ECO:0000256" key="3">
    <source>
        <dbReference type="ARBA" id="ARBA00022679"/>
    </source>
</evidence>
<dbReference type="PANTHER" id="PTHR12001:SF69">
    <property type="entry name" value="ALL TRANS-POLYPRENYL-DIPHOSPHATE SYNTHASE PDSS1"/>
    <property type="match status" value="1"/>
</dbReference>
<dbReference type="AlphaFoldDB" id="A0A0V8QA31"/>
<dbReference type="InterPro" id="IPR008949">
    <property type="entry name" value="Isoprenoid_synthase_dom_sf"/>
</dbReference>
<dbReference type="Pfam" id="PF00348">
    <property type="entry name" value="polyprenyl_synt"/>
    <property type="match status" value="1"/>
</dbReference>
<keyword evidence="3 6" id="KW-0808">Transferase</keyword>
<evidence type="ECO:0000256" key="4">
    <source>
        <dbReference type="ARBA" id="ARBA00022723"/>
    </source>
</evidence>
<evidence type="ECO:0000256" key="1">
    <source>
        <dbReference type="ARBA" id="ARBA00001946"/>
    </source>
</evidence>
<dbReference type="SFLD" id="SFLDS00005">
    <property type="entry name" value="Isoprenoid_Synthase_Type_I"/>
    <property type="match status" value="1"/>
</dbReference>
<evidence type="ECO:0000256" key="5">
    <source>
        <dbReference type="ARBA" id="ARBA00022842"/>
    </source>
</evidence>
<dbReference type="PROSITE" id="PS00723">
    <property type="entry name" value="POLYPRENYL_SYNTHASE_1"/>
    <property type="match status" value="1"/>
</dbReference>
<keyword evidence="4" id="KW-0479">Metal-binding</keyword>
<dbReference type="GO" id="GO:0046872">
    <property type="term" value="F:metal ion binding"/>
    <property type="evidence" value="ECO:0007669"/>
    <property type="project" value="UniProtKB-KW"/>
</dbReference>
<dbReference type="InterPro" id="IPR033749">
    <property type="entry name" value="Polyprenyl_synt_CS"/>
</dbReference>
<proteinExistence type="inferred from homology"/>
<reference evidence="7 8" key="1">
    <citation type="submission" date="2015-11" db="EMBL/GenBank/DDBJ databases">
        <title>Butyribacter intestini gen. nov., sp. nov., a butyric acid-producing bacterium of the family Lachnospiraceae isolated from the human faeces.</title>
        <authorList>
            <person name="Zou Y."/>
            <person name="Xue W."/>
            <person name="Luo G."/>
            <person name="Lv M."/>
        </authorList>
    </citation>
    <scope>NUCLEOTIDE SEQUENCE [LARGE SCALE GENOMIC DNA]</scope>
    <source>
        <strain evidence="7 8">ACET-33324</strain>
    </source>
</reference>
<organism evidence="7 8">
    <name type="scientific">Acetivibrio ethanolgignens</name>
    <dbReference type="NCBI Taxonomy" id="290052"/>
    <lineage>
        <taxon>Bacteria</taxon>
        <taxon>Bacillati</taxon>
        <taxon>Bacillota</taxon>
        <taxon>Clostridia</taxon>
        <taxon>Eubacteriales</taxon>
        <taxon>Oscillospiraceae</taxon>
        <taxon>Acetivibrio</taxon>
    </lineage>
</organism>
<name>A0A0V8QA31_9FIRM</name>
<sequence>MINTAVAKTEGLTFDAALEQAKAEVDRILFSAPVLVRTYTTHLQKARGKFIRTYALLAAAMEEDGSIDEDAVSLAAAIEILHLATLVHDDVMDNAEVRRGIPTISKKYGRKTAVICGDYLLSAALREAMEVLKKERHEEKRKAGHELPDYVSQICMGEMRQHINNGNLELSVYRYLSIISGKTAALFEAAVYGGAIFCEKEEKRLRQYRMFGRYLGMIFQLTDDCIDFEMDEGTAKKNVQSDYEQGVITLPLIHAFQESRQLKEKAALGTMTREEMNEVVEKTGGLSFTRAISKRYFDKAVKQLEALFLSEKKKALLMEILEKAYYGLKKKA</sequence>
<dbReference type="EMBL" id="LNAM01000219">
    <property type="protein sequence ID" value="KSV57453.1"/>
    <property type="molecule type" value="Genomic_DNA"/>
</dbReference>
<comment type="caution">
    <text evidence="7">The sequence shown here is derived from an EMBL/GenBank/DDBJ whole genome shotgun (WGS) entry which is preliminary data.</text>
</comment>
<comment type="cofactor">
    <cofactor evidence="1">
        <name>Mg(2+)</name>
        <dbReference type="ChEBI" id="CHEBI:18420"/>
    </cofactor>
</comment>
<evidence type="ECO:0000256" key="2">
    <source>
        <dbReference type="ARBA" id="ARBA00006706"/>
    </source>
</evidence>
<gene>
    <name evidence="7" type="ORF">ASU35_04545</name>
</gene>
<accession>A0A0V8QA31</accession>
<keyword evidence="5" id="KW-0460">Magnesium</keyword>
<evidence type="ECO:0000256" key="6">
    <source>
        <dbReference type="RuleBase" id="RU004466"/>
    </source>
</evidence>
<dbReference type="OrthoDB" id="9805316at2"/>
<dbReference type="InterPro" id="IPR000092">
    <property type="entry name" value="Polyprenyl_synt"/>
</dbReference>